<proteinExistence type="predicted"/>
<dbReference type="OrthoDB" id="120609at2759"/>
<dbReference type="GO" id="GO:0003676">
    <property type="term" value="F:nucleic acid binding"/>
    <property type="evidence" value="ECO:0007669"/>
    <property type="project" value="InterPro"/>
</dbReference>
<organism evidence="1 2">
    <name type="scientific">Phytophthora palmivora</name>
    <dbReference type="NCBI Taxonomy" id="4796"/>
    <lineage>
        <taxon>Eukaryota</taxon>
        <taxon>Sar</taxon>
        <taxon>Stramenopiles</taxon>
        <taxon>Oomycota</taxon>
        <taxon>Peronosporomycetes</taxon>
        <taxon>Peronosporales</taxon>
        <taxon>Peronosporaceae</taxon>
        <taxon>Phytophthora</taxon>
    </lineage>
</organism>
<dbReference type="Gene3D" id="3.30.420.10">
    <property type="entry name" value="Ribonuclease H-like superfamily/Ribonuclease H"/>
    <property type="match status" value="1"/>
</dbReference>
<dbReference type="EMBL" id="NCKW01009471">
    <property type="protein sequence ID" value="POM67124.1"/>
    <property type="molecule type" value="Genomic_DNA"/>
</dbReference>
<evidence type="ECO:0000313" key="1">
    <source>
        <dbReference type="EMBL" id="POM67124.1"/>
    </source>
</evidence>
<keyword evidence="2" id="KW-1185">Reference proteome</keyword>
<dbReference type="AlphaFoldDB" id="A0A2P4XNL6"/>
<accession>A0A2P4XNL6</accession>
<name>A0A2P4XNL6_9STRA</name>
<evidence type="ECO:0000313" key="2">
    <source>
        <dbReference type="Proteomes" id="UP000237271"/>
    </source>
</evidence>
<dbReference type="Proteomes" id="UP000237271">
    <property type="component" value="Unassembled WGS sequence"/>
</dbReference>
<dbReference type="InterPro" id="IPR036397">
    <property type="entry name" value="RNaseH_sf"/>
</dbReference>
<sequence length="166" mass="18476">MGRVKALTDQEFRGKPAALAPVQKVIKAERGPQTDGCCDKVQGGRRPALTETEVRRLVPAAAPGNYFTAEHKTKLGIKASVRTVQRVLKRVDHLVYTKLDRTLPLTAAHKAARLSWAEEHILNPGISQYTVFSDEKKFNLDGPDGCKYYWHDFSMRKNTNAAASVD</sequence>
<reference evidence="1 2" key="1">
    <citation type="journal article" date="2017" name="Genome Biol. Evol.">
        <title>Phytophthora megakarya and P. palmivora, closely related causal agents of cacao black pod rot, underwent increases in genome sizes and gene numbers by different mechanisms.</title>
        <authorList>
            <person name="Ali S.S."/>
            <person name="Shao J."/>
            <person name="Lary D.J."/>
            <person name="Kronmiller B."/>
            <person name="Shen D."/>
            <person name="Strem M.D."/>
            <person name="Amoako-Attah I."/>
            <person name="Akrofi A.Y."/>
            <person name="Begoude B.A."/>
            <person name="Ten Hoopen G.M."/>
            <person name="Coulibaly K."/>
            <person name="Kebe B.I."/>
            <person name="Melnick R.L."/>
            <person name="Guiltinan M.J."/>
            <person name="Tyler B.M."/>
            <person name="Meinhardt L.W."/>
            <person name="Bailey B.A."/>
        </authorList>
    </citation>
    <scope>NUCLEOTIDE SEQUENCE [LARGE SCALE GENOMIC DNA]</scope>
    <source>
        <strain evidence="2">sbr112.9</strain>
    </source>
</reference>
<gene>
    <name evidence="1" type="ORF">PHPALM_16915</name>
</gene>
<comment type="caution">
    <text evidence="1">The sequence shown here is derived from an EMBL/GenBank/DDBJ whole genome shotgun (WGS) entry which is preliminary data.</text>
</comment>
<protein>
    <submittedName>
        <fullName evidence="1">Protein Y45F10D.1</fullName>
    </submittedName>
</protein>